<gene>
    <name evidence="3" type="primary">dnaX</name>
    <name evidence="5" type="ORF">A3C87_00050</name>
</gene>
<keyword evidence="3" id="KW-0808">Transferase</keyword>
<evidence type="ECO:0000256" key="2">
    <source>
        <dbReference type="ARBA" id="ARBA00049244"/>
    </source>
</evidence>
<keyword evidence="1 3" id="KW-0239">DNA-directed DNA polymerase</keyword>
<comment type="caution">
    <text evidence="5">The sequence shown here is derived from an EMBL/GenBank/DDBJ whole genome shotgun (WGS) entry which is preliminary data.</text>
</comment>
<protein>
    <recommendedName>
        <fullName evidence="3">DNA polymerase III subunit gamma/tau</fullName>
        <ecNumber evidence="3">2.7.7.7</ecNumber>
    </recommendedName>
</protein>
<accession>A0A1F6DIY6</accession>
<comment type="catalytic activity">
    <reaction evidence="2 3">
        <text>DNA(n) + a 2'-deoxyribonucleoside 5'-triphosphate = DNA(n+1) + diphosphate</text>
        <dbReference type="Rhea" id="RHEA:22508"/>
        <dbReference type="Rhea" id="RHEA-COMP:17339"/>
        <dbReference type="Rhea" id="RHEA-COMP:17340"/>
        <dbReference type="ChEBI" id="CHEBI:33019"/>
        <dbReference type="ChEBI" id="CHEBI:61560"/>
        <dbReference type="ChEBI" id="CHEBI:173112"/>
        <dbReference type="EC" id="2.7.7.7"/>
    </reaction>
</comment>
<keyword evidence="3" id="KW-0548">Nucleotidyltransferase</keyword>
<evidence type="ECO:0000313" key="5">
    <source>
        <dbReference type="EMBL" id="OGG61365.1"/>
    </source>
</evidence>
<dbReference type="GO" id="GO:0006261">
    <property type="term" value="P:DNA-templated DNA replication"/>
    <property type="evidence" value="ECO:0007669"/>
    <property type="project" value="TreeGrafter"/>
</dbReference>
<dbReference type="Proteomes" id="UP000176511">
    <property type="component" value="Unassembled WGS sequence"/>
</dbReference>
<dbReference type="GO" id="GO:0003887">
    <property type="term" value="F:DNA-directed DNA polymerase activity"/>
    <property type="evidence" value="ECO:0007669"/>
    <property type="project" value="UniProtKB-KW"/>
</dbReference>
<evidence type="ECO:0000259" key="4">
    <source>
        <dbReference type="SMART" id="SM00382"/>
    </source>
</evidence>
<keyword evidence="3" id="KW-0067">ATP-binding</keyword>
<evidence type="ECO:0000256" key="1">
    <source>
        <dbReference type="ARBA" id="ARBA00022932"/>
    </source>
</evidence>
<dbReference type="EMBL" id="MFLE01000018">
    <property type="protein sequence ID" value="OGG61365.1"/>
    <property type="molecule type" value="Genomic_DNA"/>
</dbReference>
<dbReference type="SMART" id="SM00382">
    <property type="entry name" value="AAA"/>
    <property type="match status" value="1"/>
</dbReference>
<sequence>MEHTTLYRKYRPQHFTDVKSQDHVVQVLQASIVKGAIPHAILFVGTRGTGKTTLARIFARELGVADEDLYELDAASNNSVENIRELNEAVVSLPFLSPYKVYILDEVHMLSKSAWNAFLKTLEEPPRHVVFMMATTELEKVPETVLSRCQVFSLNEPDRAAIAALINDVFAREQVLLPTGVADMIAIAANGSYRDALSIAQNVLLVAENGVVSAAMAAQTIGAPTSMVVHSALEALAEGDVQKSLEALTKVQTQSASMDLFATLLIERVRAIMLARATKNTTVLEAYGEEASTLLPMLTNARINSKMLLRLLDARQGIGTSSIPSIALECAFVELCE</sequence>
<dbReference type="Pfam" id="PF13177">
    <property type="entry name" value="DNA_pol3_delta2"/>
    <property type="match status" value="1"/>
</dbReference>
<dbReference type="Gene3D" id="3.40.50.300">
    <property type="entry name" value="P-loop containing nucleotide triphosphate hydrolases"/>
    <property type="match status" value="1"/>
</dbReference>
<dbReference type="CDD" id="cd00009">
    <property type="entry name" value="AAA"/>
    <property type="match status" value="1"/>
</dbReference>
<organism evidence="5 6">
    <name type="scientific">Candidatus Kaiserbacteria bacterium RIFCSPHIGHO2_02_FULL_49_34</name>
    <dbReference type="NCBI Taxonomy" id="1798491"/>
    <lineage>
        <taxon>Bacteria</taxon>
        <taxon>Candidatus Kaiseribacteriota</taxon>
    </lineage>
</organism>
<dbReference type="STRING" id="1798491.A3C87_00050"/>
<comment type="similarity">
    <text evidence="3">Belongs to the DnaX/STICHEL family.</text>
</comment>
<feature type="domain" description="AAA+ ATPase" evidence="4">
    <location>
        <begin position="37"/>
        <end position="176"/>
    </location>
</feature>
<evidence type="ECO:0000256" key="3">
    <source>
        <dbReference type="RuleBase" id="RU364063"/>
    </source>
</evidence>
<proteinExistence type="inferred from homology"/>
<dbReference type="GO" id="GO:0005524">
    <property type="term" value="F:ATP binding"/>
    <property type="evidence" value="ECO:0007669"/>
    <property type="project" value="UniProtKB-KW"/>
</dbReference>
<dbReference type="NCBIfam" id="TIGR02397">
    <property type="entry name" value="dnaX_nterm"/>
    <property type="match status" value="1"/>
</dbReference>
<dbReference type="GO" id="GO:0009360">
    <property type="term" value="C:DNA polymerase III complex"/>
    <property type="evidence" value="ECO:0007669"/>
    <property type="project" value="InterPro"/>
</dbReference>
<dbReference type="PANTHER" id="PTHR11669">
    <property type="entry name" value="REPLICATION FACTOR C / DNA POLYMERASE III GAMMA-TAU SUBUNIT"/>
    <property type="match status" value="1"/>
</dbReference>
<comment type="subunit">
    <text evidence="3">DNA polymerase III contains a core (composed of alpha, epsilon and theta chains) that associates with a tau subunit. This core dimerizes to form the POLIII' complex. PolIII' associates with the gamma complex (composed of gamma, delta, delta', psi and chi chains) and with the beta chain to form the complete DNA polymerase III complex.</text>
</comment>
<name>A0A1F6DIY6_9BACT</name>
<dbReference type="AlphaFoldDB" id="A0A1F6DIY6"/>
<reference evidence="5 6" key="1">
    <citation type="journal article" date="2016" name="Nat. Commun.">
        <title>Thousands of microbial genomes shed light on interconnected biogeochemical processes in an aquifer system.</title>
        <authorList>
            <person name="Anantharaman K."/>
            <person name="Brown C.T."/>
            <person name="Hug L.A."/>
            <person name="Sharon I."/>
            <person name="Castelle C.J."/>
            <person name="Probst A.J."/>
            <person name="Thomas B.C."/>
            <person name="Singh A."/>
            <person name="Wilkins M.J."/>
            <person name="Karaoz U."/>
            <person name="Brodie E.L."/>
            <person name="Williams K.H."/>
            <person name="Hubbard S.S."/>
            <person name="Banfield J.F."/>
        </authorList>
    </citation>
    <scope>NUCLEOTIDE SEQUENCE [LARGE SCALE GENOMIC DNA]</scope>
</reference>
<comment type="function">
    <text evidence="3">DNA polymerase III is a complex, multichain enzyme responsible for most of the replicative synthesis in bacteria. This DNA polymerase also exhibits 3' to 5' exonuclease activity.</text>
</comment>
<dbReference type="InterPro" id="IPR027417">
    <property type="entry name" value="P-loop_NTPase"/>
</dbReference>
<dbReference type="InterPro" id="IPR003593">
    <property type="entry name" value="AAA+_ATPase"/>
</dbReference>
<evidence type="ECO:0000313" key="6">
    <source>
        <dbReference type="Proteomes" id="UP000176511"/>
    </source>
</evidence>
<keyword evidence="3" id="KW-0547">Nucleotide-binding</keyword>
<dbReference type="EC" id="2.7.7.7" evidence="3"/>
<dbReference type="Gene3D" id="1.10.8.60">
    <property type="match status" value="1"/>
</dbReference>
<dbReference type="InterPro" id="IPR050238">
    <property type="entry name" value="DNA_Rep/Repair_Clamp_Loader"/>
</dbReference>
<dbReference type="SUPFAM" id="SSF52540">
    <property type="entry name" value="P-loop containing nucleoside triphosphate hydrolases"/>
    <property type="match status" value="1"/>
</dbReference>
<dbReference type="InterPro" id="IPR012763">
    <property type="entry name" value="DNA_pol_III_sug/sutau_N"/>
</dbReference>
<dbReference type="PANTHER" id="PTHR11669:SF0">
    <property type="entry name" value="PROTEIN STICHEL-LIKE 2"/>
    <property type="match status" value="1"/>
</dbReference>
<keyword evidence="3" id="KW-0235">DNA replication</keyword>
<dbReference type="Gene3D" id="1.20.272.10">
    <property type="match status" value="1"/>
</dbReference>